<dbReference type="PaxDb" id="2903-EOD13560"/>
<evidence type="ECO:0000313" key="3">
    <source>
        <dbReference type="Proteomes" id="UP000013827"/>
    </source>
</evidence>
<name>A0A0D3IQM5_EMIH1</name>
<dbReference type="OMA" id="ESCGHRE"/>
<dbReference type="eggNOG" id="KOG1337">
    <property type="taxonomic scope" value="Eukaryota"/>
</dbReference>
<dbReference type="KEGG" id="ehx:EMIHUDRAFT_212679"/>
<sequence length="402" mass="42543">MSSAADKPARPKSILQAHMKRPREAEPPHIGLIRWLRSRGADLDGLEIRESPGGGLGVFATRPFEPGAAIGLLPSAAIIDPVAVLHSDDVARAALAQGGSEPFAFWLALASMAQQESCGHREYLAALPREAPDPTGWPAAQRQLLAGTPLAAQVEAQRRLLADEFARVAPTAAPRVPFDVDGAALFPSFLWARGVHMSRCFPRALVDAAALPLPHEVLASSTVDAPLRVELAGTLGCLLPLYDMMEHRFAVAPGEALHNNYGPKGNGELLFTYGFASAENPLDSVEGIVVGCRKGSGRAADELHAARLQCLAEHGVIGMDDPLAGPCLSLDELDLLRASLEARLRSLPSSEAADAAEAAQFSREGYCAAYRAGQRRVLRAALAEVAVLEGILVVMCDLTADA</sequence>
<reference evidence="3" key="1">
    <citation type="journal article" date="2013" name="Nature">
        <title>Pan genome of the phytoplankton Emiliania underpins its global distribution.</title>
        <authorList>
            <person name="Read B.A."/>
            <person name="Kegel J."/>
            <person name="Klute M.J."/>
            <person name="Kuo A."/>
            <person name="Lefebvre S.C."/>
            <person name="Maumus F."/>
            <person name="Mayer C."/>
            <person name="Miller J."/>
            <person name="Monier A."/>
            <person name="Salamov A."/>
            <person name="Young J."/>
            <person name="Aguilar M."/>
            <person name="Claverie J.M."/>
            <person name="Frickenhaus S."/>
            <person name="Gonzalez K."/>
            <person name="Herman E.K."/>
            <person name="Lin Y.C."/>
            <person name="Napier J."/>
            <person name="Ogata H."/>
            <person name="Sarno A.F."/>
            <person name="Shmutz J."/>
            <person name="Schroeder D."/>
            <person name="de Vargas C."/>
            <person name="Verret F."/>
            <person name="von Dassow P."/>
            <person name="Valentin K."/>
            <person name="Van de Peer Y."/>
            <person name="Wheeler G."/>
            <person name="Dacks J.B."/>
            <person name="Delwiche C.F."/>
            <person name="Dyhrman S.T."/>
            <person name="Glockner G."/>
            <person name="John U."/>
            <person name="Richards T."/>
            <person name="Worden A.Z."/>
            <person name="Zhang X."/>
            <person name="Grigoriev I.V."/>
            <person name="Allen A.E."/>
            <person name="Bidle K."/>
            <person name="Borodovsky M."/>
            <person name="Bowler C."/>
            <person name="Brownlee C."/>
            <person name="Cock J.M."/>
            <person name="Elias M."/>
            <person name="Gladyshev V.N."/>
            <person name="Groth M."/>
            <person name="Guda C."/>
            <person name="Hadaegh A."/>
            <person name="Iglesias-Rodriguez M.D."/>
            <person name="Jenkins J."/>
            <person name="Jones B.M."/>
            <person name="Lawson T."/>
            <person name="Leese F."/>
            <person name="Lindquist E."/>
            <person name="Lobanov A."/>
            <person name="Lomsadze A."/>
            <person name="Malik S.B."/>
            <person name="Marsh M.E."/>
            <person name="Mackinder L."/>
            <person name="Mock T."/>
            <person name="Mueller-Roeber B."/>
            <person name="Pagarete A."/>
            <person name="Parker M."/>
            <person name="Probert I."/>
            <person name="Quesneville H."/>
            <person name="Raines C."/>
            <person name="Rensing S.A."/>
            <person name="Riano-Pachon D.M."/>
            <person name="Richier S."/>
            <person name="Rokitta S."/>
            <person name="Shiraiwa Y."/>
            <person name="Soanes D.M."/>
            <person name="van der Giezen M."/>
            <person name="Wahlund T.M."/>
            <person name="Williams B."/>
            <person name="Wilson W."/>
            <person name="Wolfe G."/>
            <person name="Wurch L.L."/>
        </authorList>
    </citation>
    <scope>NUCLEOTIDE SEQUENCE</scope>
</reference>
<dbReference type="GO" id="GO:0016279">
    <property type="term" value="F:protein-lysine N-methyltransferase activity"/>
    <property type="evidence" value="ECO:0007669"/>
    <property type="project" value="TreeGrafter"/>
</dbReference>
<reference evidence="2" key="2">
    <citation type="submission" date="2024-10" db="UniProtKB">
        <authorList>
            <consortium name="EnsemblProtists"/>
        </authorList>
    </citation>
    <scope>IDENTIFICATION</scope>
</reference>
<dbReference type="AlphaFoldDB" id="A0A0D3IQM5"/>
<evidence type="ECO:0000313" key="2">
    <source>
        <dbReference type="EnsemblProtists" id="EOD13560"/>
    </source>
</evidence>
<dbReference type="HOGENOM" id="CLU_629220_0_0_1"/>
<evidence type="ECO:0000256" key="1">
    <source>
        <dbReference type="SAM" id="MobiDB-lite"/>
    </source>
</evidence>
<proteinExistence type="predicted"/>
<dbReference type="PANTHER" id="PTHR13271:SF154">
    <property type="entry name" value="GRIP DOMAIN-CONTAINING PROTEIN"/>
    <property type="match status" value="1"/>
</dbReference>
<dbReference type="EnsemblProtists" id="EOD13560">
    <property type="protein sequence ID" value="EOD13560"/>
    <property type="gene ID" value="EMIHUDRAFT_212679"/>
</dbReference>
<dbReference type="CDD" id="cd10527">
    <property type="entry name" value="SET_LSMT"/>
    <property type="match status" value="1"/>
</dbReference>
<dbReference type="Proteomes" id="UP000013827">
    <property type="component" value="Unassembled WGS sequence"/>
</dbReference>
<dbReference type="RefSeq" id="XP_005765989.1">
    <property type="nucleotide sequence ID" value="XM_005765932.1"/>
</dbReference>
<keyword evidence="3" id="KW-1185">Reference proteome</keyword>
<organism evidence="2 3">
    <name type="scientific">Emiliania huxleyi (strain CCMP1516)</name>
    <dbReference type="NCBI Taxonomy" id="280463"/>
    <lineage>
        <taxon>Eukaryota</taxon>
        <taxon>Haptista</taxon>
        <taxon>Haptophyta</taxon>
        <taxon>Prymnesiophyceae</taxon>
        <taxon>Isochrysidales</taxon>
        <taxon>Noelaerhabdaceae</taxon>
        <taxon>Emiliania</taxon>
    </lineage>
</organism>
<dbReference type="PANTHER" id="PTHR13271">
    <property type="entry name" value="UNCHARACTERIZED PUTATIVE METHYLTRANSFERASE"/>
    <property type="match status" value="1"/>
</dbReference>
<dbReference type="InterPro" id="IPR050600">
    <property type="entry name" value="SETD3_SETD6_MTase"/>
</dbReference>
<feature type="region of interest" description="Disordered" evidence="1">
    <location>
        <begin position="1"/>
        <end position="24"/>
    </location>
</feature>
<dbReference type="InterPro" id="IPR046341">
    <property type="entry name" value="SET_dom_sf"/>
</dbReference>
<dbReference type="GeneID" id="17259737"/>
<dbReference type="SUPFAM" id="SSF82199">
    <property type="entry name" value="SET domain"/>
    <property type="match status" value="1"/>
</dbReference>
<dbReference type="Gene3D" id="3.90.1410.10">
    <property type="entry name" value="set domain protein methyltransferase, domain 1"/>
    <property type="match status" value="1"/>
</dbReference>
<protein>
    <recommendedName>
        <fullName evidence="4">Rubisco LSMT substrate-binding domain-containing protein</fullName>
    </recommendedName>
</protein>
<accession>A0A0D3IQM5</accession>
<evidence type="ECO:0008006" key="4">
    <source>
        <dbReference type="Google" id="ProtNLM"/>
    </source>
</evidence>
<dbReference type="STRING" id="2903.R1DGD2"/>